<accession>A0A154WF63</accession>
<dbReference type="EMBL" id="LPXN01000056">
    <property type="protein sequence ID" value="KZD12105.1"/>
    <property type="molecule type" value="Genomic_DNA"/>
</dbReference>
<dbReference type="SUPFAM" id="SSF53335">
    <property type="entry name" value="S-adenosyl-L-methionine-dependent methyltransferases"/>
    <property type="match status" value="1"/>
</dbReference>
<gene>
    <name evidence="1" type="ORF">AUP43_17480</name>
</gene>
<dbReference type="InterPro" id="IPR010743">
    <property type="entry name" value="Methionine_synth_MetW"/>
</dbReference>
<comment type="caution">
    <text evidence="1">The sequence shown here is derived from an EMBL/GenBank/DDBJ whole genome shotgun (WGS) entry which is preliminary data.</text>
</comment>
<dbReference type="STRING" id="580166.AUP43_17480"/>
<dbReference type="NCBIfam" id="TIGR02081">
    <property type="entry name" value="metW"/>
    <property type="match status" value="1"/>
</dbReference>
<dbReference type="OrthoDB" id="9792690at2"/>
<keyword evidence="2" id="KW-1185">Reference proteome</keyword>
<organism evidence="1 2">
    <name type="scientific">Oceanibaculum pacificum</name>
    <dbReference type="NCBI Taxonomy" id="580166"/>
    <lineage>
        <taxon>Bacteria</taxon>
        <taxon>Pseudomonadati</taxon>
        <taxon>Pseudomonadota</taxon>
        <taxon>Alphaproteobacteria</taxon>
        <taxon>Rhodospirillales</taxon>
        <taxon>Oceanibaculaceae</taxon>
        <taxon>Oceanibaculum</taxon>
    </lineage>
</organism>
<dbReference type="AlphaFoldDB" id="A0A154WF63"/>
<proteinExistence type="predicted"/>
<dbReference type="CDD" id="cd02440">
    <property type="entry name" value="AdoMet_MTases"/>
    <property type="match status" value="1"/>
</dbReference>
<name>A0A154WF63_9PROT</name>
<evidence type="ECO:0000313" key="1">
    <source>
        <dbReference type="EMBL" id="KZD12105.1"/>
    </source>
</evidence>
<sequence length="213" mass="23061">MNQHIPVHTAPLRVDLQLIADMVAPGTRVLDIGCGDGDLLDFLWREKQVDGRGIEISQAGVNAGVTRGLSVIQGNADTDLADFPAGIFDYAILSQTLQATASPRKVLSELVRIGKHAIVSFPNFGHWKVRRHLLLHGRMPVTEALEHSWFDTPNIHLCTISDFVDLCGALDIAIERAITLDGAGQPLTGLKASGALANLFGEQGLFLLTRKKP</sequence>
<reference evidence="1 2" key="1">
    <citation type="submission" date="2015-12" db="EMBL/GenBank/DDBJ databases">
        <title>Genome sequence of Oceanibaculum pacificum MCCC 1A02656.</title>
        <authorList>
            <person name="Lu L."/>
            <person name="Lai Q."/>
            <person name="Shao Z."/>
            <person name="Qian P."/>
        </authorList>
    </citation>
    <scope>NUCLEOTIDE SEQUENCE [LARGE SCALE GENOMIC DNA]</scope>
    <source>
        <strain evidence="1 2">MCCC 1A02656</strain>
    </source>
</reference>
<dbReference type="Pfam" id="PF07021">
    <property type="entry name" value="MetW"/>
    <property type="match status" value="1"/>
</dbReference>
<dbReference type="Proteomes" id="UP000076400">
    <property type="component" value="Unassembled WGS sequence"/>
</dbReference>
<protein>
    <submittedName>
        <fullName evidence="1">Methionine biosynthesis protein MetW</fullName>
    </submittedName>
</protein>
<dbReference type="RefSeq" id="WP_067553137.1">
    <property type="nucleotide sequence ID" value="NZ_LPXN01000056.1"/>
</dbReference>
<dbReference type="Gene3D" id="3.40.50.150">
    <property type="entry name" value="Vaccinia Virus protein VP39"/>
    <property type="match status" value="1"/>
</dbReference>
<evidence type="ECO:0000313" key="2">
    <source>
        <dbReference type="Proteomes" id="UP000076400"/>
    </source>
</evidence>
<dbReference type="InterPro" id="IPR029063">
    <property type="entry name" value="SAM-dependent_MTases_sf"/>
</dbReference>